<keyword evidence="6" id="KW-1185">Reference proteome</keyword>
<proteinExistence type="predicted"/>
<sequence>MNQSKHKKQRHSDSHGNDHSQGHPSYIKRAHRDWRTYVAVILMLSGMVVYVMTMDLSEQPADTPSLPAPVEAGE</sequence>
<dbReference type="EMBL" id="CP042910">
    <property type="protein sequence ID" value="QEG18287.1"/>
    <property type="molecule type" value="Genomic_DNA"/>
</dbReference>
<dbReference type="Proteomes" id="UP000263642">
    <property type="component" value="Unassembled WGS sequence"/>
</dbReference>
<feature type="transmembrane region" description="Helical" evidence="2">
    <location>
        <begin position="34"/>
        <end position="53"/>
    </location>
</feature>
<gene>
    <name evidence="3" type="ORF">DIT97_23020</name>
    <name evidence="4" type="ORF">GmarT_41730</name>
</gene>
<evidence type="ECO:0000313" key="6">
    <source>
        <dbReference type="Proteomes" id="UP000322887"/>
    </source>
</evidence>
<evidence type="ECO:0000256" key="2">
    <source>
        <dbReference type="SAM" id="Phobius"/>
    </source>
</evidence>
<dbReference type="GeneID" id="98648646"/>
<reference evidence="3 5" key="1">
    <citation type="journal article" date="2018" name="Nat. Biotechnol.">
        <title>A standardized bacterial taxonomy based on genome phylogeny substantially revises the tree of life.</title>
        <authorList>
            <person name="Parks D.H."/>
            <person name="Chuvochina M."/>
            <person name="Waite D.W."/>
            <person name="Rinke C."/>
            <person name="Skarshewski A."/>
            <person name="Chaumeil P.A."/>
            <person name="Hugenholtz P."/>
        </authorList>
    </citation>
    <scope>NUCLEOTIDE SEQUENCE [LARGE SCALE GENOMIC DNA]</scope>
    <source>
        <strain evidence="3">UBA9375</strain>
    </source>
</reference>
<dbReference type="Proteomes" id="UP000322887">
    <property type="component" value="Chromosome"/>
</dbReference>
<name>A0A3D3RDT3_9PLAN</name>
<keyword evidence="2" id="KW-0472">Membrane</keyword>
<evidence type="ECO:0000313" key="3">
    <source>
        <dbReference type="EMBL" id="HCO25750.1"/>
    </source>
</evidence>
<keyword evidence="2" id="KW-1133">Transmembrane helix</keyword>
<feature type="compositionally biased region" description="Basic and acidic residues" evidence="1">
    <location>
        <begin position="11"/>
        <end position="21"/>
    </location>
</feature>
<feature type="region of interest" description="Disordered" evidence="1">
    <location>
        <begin position="1"/>
        <end position="27"/>
    </location>
</feature>
<keyword evidence="2" id="KW-0812">Transmembrane</keyword>
<feature type="compositionally biased region" description="Basic residues" evidence="1">
    <location>
        <begin position="1"/>
        <end position="10"/>
    </location>
</feature>
<evidence type="ECO:0000313" key="5">
    <source>
        <dbReference type="Proteomes" id="UP000263642"/>
    </source>
</evidence>
<accession>A0A3D3RDT3</accession>
<reference evidence="4 6" key="2">
    <citation type="submission" date="2019-08" db="EMBL/GenBank/DDBJ databases">
        <title>Deep-cultivation of Planctomycetes and their phenomic and genomic characterization uncovers novel biology.</title>
        <authorList>
            <person name="Wiegand S."/>
            <person name="Jogler M."/>
            <person name="Boedeker C."/>
            <person name="Pinto D."/>
            <person name="Vollmers J."/>
            <person name="Rivas-Marin E."/>
            <person name="Kohn T."/>
            <person name="Peeters S.H."/>
            <person name="Heuer A."/>
            <person name="Rast P."/>
            <person name="Oberbeckmann S."/>
            <person name="Bunk B."/>
            <person name="Jeske O."/>
            <person name="Meyerdierks A."/>
            <person name="Storesund J.E."/>
            <person name="Kallscheuer N."/>
            <person name="Luecker S."/>
            <person name="Lage O.M."/>
            <person name="Pohl T."/>
            <person name="Merkel B.J."/>
            <person name="Hornburger P."/>
            <person name="Mueller R.-W."/>
            <person name="Bruemmer F."/>
            <person name="Labrenz M."/>
            <person name="Spormann A.M."/>
            <person name="Op den Camp H."/>
            <person name="Overmann J."/>
            <person name="Amann R."/>
            <person name="Jetten M.S.M."/>
            <person name="Mascher T."/>
            <person name="Medema M.H."/>
            <person name="Devos D.P."/>
            <person name="Kaster A.-K."/>
            <person name="Ovreas L."/>
            <person name="Rohde M."/>
            <person name="Galperin M.Y."/>
            <person name="Jogler C."/>
        </authorList>
    </citation>
    <scope>NUCLEOTIDE SEQUENCE [LARGE SCALE GENOMIC DNA]</scope>
    <source>
        <strain evidence="4 6">DSM 8797</strain>
    </source>
</reference>
<protein>
    <submittedName>
        <fullName evidence="3">Uncharacterized protein</fullName>
    </submittedName>
</protein>
<dbReference type="EMBL" id="DQAY01000135">
    <property type="protein sequence ID" value="HCO25750.1"/>
    <property type="molecule type" value="Genomic_DNA"/>
</dbReference>
<dbReference type="RefSeq" id="WP_002646678.1">
    <property type="nucleotide sequence ID" value="NZ_CAXAST010000004.1"/>
</dbReference>
<organism evidence="3 5">
    <name type="scientific">Gimesia maris</name>
    <dbReference type="NCBI Taxonomy" id="122"/>
    <lineage>
        <taxon>Bacteria</taxon>
        <taxon>Pseudomonadati</taxon>
        <taxon>Planctomycetota</taxon>
        <taxon>Planctomycetia</taxon>
        <taxon>Planctomycetales</taxon>
        <taxon>Planctomycetaceae</taxon>
        <taxon>Gimesia</taxon>
    </lineage>
</organism>
<dbReference type="AlphaFoldDB" id="A0A3D3RDT3"/>
<accession>A0A517XFG5</accession>
<evidence type="ECO:0000256" key="1">
    <source>
        <dbReference type="SAM" id="MobiDB-lite"/>
    </source>
</evidence>
<evidence type="ECO:0000313" key="4">
    <source>
        <dbReference type="EMBL" id="QEG18287.1"/>
    </source>
</evidence>